<evidence type="ECO:0000313" key="6">
    <source>
        <dbReference type="Proteomes" id="UP000217215"/>
    </source>
</evidence>
<dbReference type="Pfam" id="PF00561">
    <property type="entry name" value="Abhydrolase_1"/>
    <property type="match status" value="1"/>
</dbReference>
<reference evidence="5 6" key="1">
    <citation type="submission" date="2016-07" db="EMBL/GenBank/DDBJ databases">
        <title>High microdiversification within the ubiquitous acI lineage of Actinobacteria.</title>
        <authorList>
            <person name="Neuenschwander S.M."/>
            <person name="Salcher M."/>
            <person name="Ghai R."/>
            <person name="Pernthaler J."/>
        </authorList>
    </citation>
    <scope>NUCLEOTIDE SEQUENCE [LARGE SCALE GENOMIC DNA]</scope>
    <source>
        <strain evidence="5">MMS-IA-56</strain>
    </source>
</reference>
<dbReference type="Proteomes" id="UP000217215">
    <property type="component" value="Chromosome"/>
</dbReference>
<evidence type="ECO:0000313" key="5">
    <source>
        <dbReference type="EMBL" id="ASY15770.1"/>
    </source>
</evidence>
<feature type="active site" evidence="2 3">
    <location>
        <position position="311"/>
    </location>
</feature>
<keyword evidence="2" id="KW-0486">Methionine biosynthesis</keyword>
<dbReference type="GO" id="GO:0009086">
    <property type="term" value="P:methionine biosynthetic process"/>
    <property type="evidence" value="ECO:0007669"/>
    <property type="project" value="UniProtKB-UniRule"/>
</dbReference>
<dbReference type="GO" id="GO:0009092">
    <property type="term" value="P:homoserine metabolic process"/>
    <property type="evidence" value="ECO:0007669"/>
    <property type="project" value="TreeGrafter"/>
</dbReference>
<gene>
    <name evidence="2" type="primary">metXA</name>
    <name evidence="5" type="ORF">A1sIA56_02395</name>
</gene>
<dbReference type="PANTHER" id="PTHR32268:SF11">
    <property type="entry name" value="HOMOSERINE O-ACETYLTRANSFERASE"/>
    <property type="match status" value="1"/>
</dbReference>
<dbReference type="AlphaFoldDB" id="A0A249KG48"/>
<evidence type="ECO:0000259" key="4">
    <source>
        <dbReference type="Pfam" id="PF00561"/>
    </source>
</evidence>
<comment type="subcellular location">
    <subcellularLocation>
        <location evidence="2">Cytoplasm</location>
    </subcellularLocation>
</comment>
<feature type="active site" description="Nucleophile" evidence="2 3">
    <location>
        <position position="152"/>
    </location>
</feature>
<dbReference type="InterPro" id="IPR000073">
    <property type="entry name" value="AB_hydrolase_1"/>
</dbReference>
<comment type="similarity">
    <text evidence="2">Belongs to the AB hydrolase superfamily. MetX family.</text>
</comment>
<comment type="pathway">
    <text evidence="2">Amino-acid biosynthesis; L-methionine biosynthesis via de novo pathway; O-acetyl-L-homoserine from L-homoserine: step 1/1.</text>
</comment>
<organism evidence="5 6">
    <name type="scientific">Candidatus Planktophila sulfonica</name>
    <dbReference type="NCBI Taxonomy" id="1884904"/>
    <lineage>
        <taxon>Bacteria</taxon>
        <taxon>Bacillati</taxon>
        <taxon>Actinomycetota</taxon>
        <taxon>Actinomycetes</taxon>
        <taxon>Candidatus Nanopelagicales</taxon>
        <taxon>Candidatus Nanopelagicaceae</taxon>
        <taxon>Candidatus Planktophila</taxon>
    </lineage>
</organism>
<dbReference type="HAMAP" id="MF_00296">
    <property type="entry name" value="MetX_acyltransf"/>
    <property type="match status" value="1"/>
</dbReference>
<dbReference type="UniPathway" id="UPA00051">
    <property type="reaction ID" value="UER00074"/>
</dbReference>
<dbReference type="EC" id="2.3.1.31" evidence="2"/>
<proteinExistence type="inferred from homology"/>
<evidence type="ECO:0000256" key="3">
    <source>
        <dbReference type="PIRSR" id="PIRSR000443-1"/>
    </source>
</evidence>
<feature type="binding site" evidence="2">
    <location>
        <position position="222"/>
    </location>
    <ligand>
        <name>substrate</name>
    </ligand>
</feature>
<accession>A0A249KG48</accession>
<dbReference type="NCBIfam" id="NF001209">
    <property type="entry name" value="PRK00175.1"/>
    <property type="match status" value="1"/>
</dbReference>
<dbReference type="GO" id="GO:0005737">
    <property type="term" value="C:cytoplasm"/>
    <property type="evidence" value="ECO:0007669"/>
    <property type="project" value="UniProtKB-SubCell"/>
</dbReference>
<dbReference type="InterPro" id="IPR008220">
    <property type="entry name" value="HAT_MetX-like"/>
</dbReference>
<dbReference type="RefSeq" id="WP_095673365.1">
    <property type="nucleotide sequence ID" value="NZ_CP016773.1"/>
</dbReference>
<keyword evidence="2" id="KW-0028">Amino-acid biosynthesis</keyword>
<dbReference type="PIRSF" id="PIRSF000443">
    <property type="entry name" value="Homoser_Ac_trans"/>
    <property type="match status" value="1"/>
</dbReference>
<dbReference type="InterPro" id="IPR029058">
    <property type="entry name" value="AB_hydrolase_fold"/>
</dbReference>
<keyword evidence="2" id="KW-0963">Cytoplasm</keyword>
<protein>
    <recommendedName>
        <fullName evidence="2">Homoserine O-acetyltransferase</fullName>
        <shortName evidence="2">HAT</shortName>
        <ecNumber evidence="2">2.3.1.31</ecNumber>
    </recommendedName>
    <alternativeName>
        <fullName evidence="2">Homoserine transacetylase</fullName>
        <shortName evidence="2">HTA</shortName>
    </alternativeName>
</protein>
<keyword evidence="1 2" id="KW-0808">Transferase</keyword>
<feature type="active site" evidence="2 3">
    <location>
        <position position="341"/>
    </location>
</feature>
<dbReference type="KEGG" id="psuf:A1sIA56_02395"/>
<name>A0A249KG48_9ACTN</name>
<keyword evidence="6" id="KW-1185">Reference proteome</keyword>
<dbReference type="SUPFAM" id="SSF53474">
    <property type="entry name" value="alpha/beta-Hydrolases"/>
    <property type="match status" value="1"/>
</dbReference>
<dbReference type="PANTHER" id="PTHR32268">
    <property type="entry name" value="HOMOSERINE O-ACETYLTRANSFERASE"/>
    <property type="match status" value="1"/>
</dbReference>
<dbReference type="NCBIfam" id="TIGR01392">
    <property type="entry name" value="homoserO_Ac_trn"/>
    <property type="match status" value="1"/>
</dbReference>
<feature type="binding site" evidence="2">
    <location>
        <position position="342"/>
    </location>
    <ligand>
        <name>substrate</name>
    </ligand>
</feature>
<comment type="caution">
    <text evidence="2">Lacks conserved residue(s) required for the propagation of feature annotation.</text>
</comment>
<dbReference type="EMBL" id="CP016773">
    <property type="protein sequence ID" value="ASY15770.1"/>
    <property type="molecule type" value="Genomic_DNA"/>
</dbReference>
<comment type="catalytic activity">
    <reaction evidence="2">
        <text>L-homoserine + acetyl-CoA = O-acetyl-L-homoserine + CoA</text>
        <dbReference type="Rhea" id="RHEA:13701"/>
        <dbReference type="ChEBI" id="CHEBI:57287"/>
        <dbReference type="ChEBI" id="CHEBI:57288"/>
        <dbReference type="ChEBI" id="CHEBI:57476"/>
        <dbReference type="ChEBI" id="CHEBI:57716"/>
        <dbReference type="EC" id="2.3.1.31"/>
    </reaction>
</comment>
<comment type="function">
    <text evidence="2">Transfers an acetyl group from acetyl-CoA to L-homoserine, forming acetyl-L-homoserine.</text>
</comment>
<keyword evidence="2" id="KW-0012">Acyltransferase</keyword>
<dbReference type="GO" id="GO:0004414">
    <property type="term" value="F:homoserine O-acetyltransferase activity"/>
    <property type="evidence" value="ECO:0007669"/>
    <property type="project" value="UniProtKB-UniRule"/>
</dbReference>
<comment type="subunit">
    <text evidence="2">Homodimer.</text>
</comment>
<evidence type="ECO:0000256" key="1">
    <source>
        <dbReference type="ARBA" id="ARBA00022679"/>
    </source>
</evidence>
<feature type="domain" description="AB hydrolase-1" evidence="4">
    <location>
        <begin position="57"/>
        <end position="346"/>
    </location>
</feature>
<sequence length="365" mass="39435">MSRTPNFDVTGAWLEGDDPGDREFVKIGFLLLENGETLPDITIAYQTWGTLNADKSNAILINHAMTGWSDVTGWWPQMVGPGLPFDTDKYFIVCPNVIGGCQGSTGPSSIAPDGKRYGSRFPIITIRDMVNAEVAFSNALGIDKYLLAVGPSLGGMRSLEWAVQLPDRVGAICTIGSSAVATGDQIGTASIQIRAIKADPHFNDGDYYEQERGPIDGMGIARRIAHLTYRTESEMDVRFGRQLQGDETGRYAVESYLDHQATKLAKRFDANTYIALTDAMNSHDIGRDRGGVAAALEAITVPVVVVSIDTDRLFPPRLQVEISELVPTADAPITISSDFGHDGFLVEAEAMGDAIRHALKVAGTI</sequence>
<evidence type="ECO:0000256" key="2">
    <source>
        <dbReference type="HAMAP-Rule" id="MF_00296"/>
    </source>
</evidence>
<dbReference type="OrthoDB" id="9800754at2"/>
<dbReference type="Gene3D" id="3.40.50.1820">
    <property type="entry name" value="alpha/beta hydrolase"/>
    <property type="match status" value="1"/>
</dbReference>